<dbReference type="PANTHER" id="PTHR33490">
    <property type="entry name" value="BLR5614 PROTEIN-RELATED"/>
    <property type="match status" value="1"/>
</dbReference>
<keyword evidence="3" id="KW-1185">Reference proteome</keyword>
<dbReference type="InterPro" id="IPR002931">
    <property type="entry name" value="Transglutaminase-like"/>
</dbReference>
<dbReference type="InterPro" id="IPR038765">
    <property type="entry name" value="Papain-like_cys_pep_sf"/>
</dbReference>
<reference evidence="2 3" key="1">
    <citation type="submission" date="2019-02" db="EMBL/GenBank/DDBJ databases">
        <title>Deep-cultivation of Planctomycetes and their phenomic and genomic characterization uncovers novel biology.</title>
        <authorList>
            <person name="Wiegand S."/>
            <person name="Jogler M."/>
            <person name="Boedeker C."/>
            <person name="Pinto D."/>
            <person name="Vollmers J."/>
            <person name="Rivas-Marin E."/>
            <person name="Kohn T."/>
            <person name="Peeters S.H."/>
            <person name="Heuer A."/>
            <person name="Rast P."/>
            <person name="Oberbeckmann S."/>
            <person name="Bunk B."/>
            <person name="Jeske O."/>
            <person name="Meyerdierks A."/>
            <person name="Storesund J.E."/>
            <person name="Kallscheuer N."/>
            <person name="Luecker S."/>
            <person name="Lage O.M."/>
            <person name="Pohl T."/>
            <person name="Merkel B.J."/>
            <person name="Hornburger P."/>
            <person name="Mueller R.-W."/>
            <person name="Bruemmer F."/>
            <person name="Labrenz M."/>
            <person name="Spormann A.M."/>
            <person name="Op Den Camp H."/>
            <person name="Overmann J."/>
            <person name="Amann R."/>
            <person name="Jetten M.S.M."/>
            <person name="Mascher T."/>
            <person name="Medema M.H."/>
            <person name="Devos D.P."/>
            <person name="Kaster A.-K."/>
            <person name="Ovreas L."/>
            <person name="Rohde M."/>
            <person name="Galperin M.Y."/>
            <person name="Jogler C."/>
        </authorList>
    </citation>
    <scope>NUCLEOTIDE SEQUENCE [LARGE SCALE GENOMIC DNA]</scope>
    <source>
        <strain evidence="2 3">Pla52n</strain>
    </source>
</reference>
<comment type="caution">
    <text evidence="2">The sequence shown here is derived from an EMBL/GenBank/DDBJ whole genome shotgun (WGS) entry which is preliminary data.</text>
</comment>
<dbReference type="EMBL" id="SJPN01000006">
    <property type="protein sequence ID" value="TWT98676.1"/>
    <property type="molecule type" value="Genomic_DNA"/>
</dbReference>
<gene>
    <name evidence="2" type="ORF">Pla52n_51930</name>
</gene>
<dbReference type="Gene3D" id="3.10.620.30">
    <property type="match status" value="1"/>
</dbReference>
<evidence type="ECO:0000313" key="3">
    <source>
        <dbReference type="Proteomes" id="UP000320176"/>
    </source>
</evidence>
<dbReference type="Proteomes" id="UP000320176">
    <property type="component" value="Unassembled WGS sequence"/>
</dbReference>
<dbReference type="AlphaFoldDB" id="A0A5C6AGZ8"/>
<dbReference type="SUPFAM" id="SSF54001">
    <property type="entry name" value="Cysteine proteinases"/>
    <property type="match status" value="1"/>
</dbReference>
<feature type="domain" description="Transglutaminase-like" evidence="1">
    <location>
        <begin position="187"/>
        <end position="258"/>
    </location>
</feature>
<proteinExistence type="predicted"/>
<dbReference type="Pfam" id="PF01841">
    <property type="entry name" value="Transglut_core"/>
    <property type="match status" value="1"/>
</dbReference>
<dbReference type="PANTHER" id="PTHR33490:SF7">
    <property type="entry name" value="BLR2979 PROTEIN"/>
    <property type="match status" value="1"/>
</dbReference>
<dbReference type="Pfam" id="PF08379">
    <property type="entry name" value="Bact_transglu_N"/>
    <property type="match status" value="1"/>
</dbReference>
<evidence type="ECO:0000259" key="1">
    <source>
        <dbReference type="SMART" id="SM00460"/>
    </source>
</evidence>
<sequence>MNQNSVPQSDSASILYRVKHRTHYQYSSDVSVCQNQLRMQPVSGGNLQCHRSQIRIEPAPTTIESHFDYFGNHVQTFSIESVHRSLVVTASSVVSIEPQAVIDEDSTPPWEQCSSSIELAPAEPLIDEHRFNSPLVRCGEPFAQYATSSFTPGRSLLAASLDLTRRIHADFRYDTTVTTVNTTPEEAFAIRAGVCQDFAHIQIACLRSIGLAARYVSGYLRTTPPPGKPRMVGADESHAWLEVHAGKDVGWIGLDPTNACMVSTNHIPICVGRDYGDVSPMRGVVLGGGAHTLKVSVDVEPIEDKSKS</sequence>
<protein>
    <recommendedName>
        <fullName evidence="1">Transglutaminase-like domain-containing protein</fullName>
    </recommendedName>
</protein>
<dbReference type="InterPro" id="IPR013589">
    <property type="entry name" value="Bac_transglu_N"/>
</dbReference>
<accession>A0A5C6AGZ8</accession>
<organism evidence="2 3">
    <name type="scientific">Stieleria varia</name>
    <dbReference type="NCBI Taxonomy" id="2528005"/>
    <lineage>
        <taxon>Bacteria</taxon>
        <taxon>Pseudomonadati</taxon>
        <taxon>Planctomycetota</taxon>
        <taxon>Planctomycetia</taxon>
        <taxon>Pirellulales</taxon>
        <taxon>Pirellulaceae</taxon>
        <taxon>Stieleria</taxon>
    </lineage>
</organism>
<name>A0A5C6AGZ8_9BACT</name>
<dbReference type="OrthoDB" id="9787782at2"/>
<dbReference type="RefSeq" id="WP_146522206.1">
    <property type="nucleotide sequence ID" value="NZ_CP151726.1"/>
</dbReference>
<dbReference type="SMART" id="SM00460">
    <property type="entry name" value="TGc"/>
    <property type="match status" value="1"/>
</dbReference>
<evidence type="ECO:0000313" key="2">
    <source>
        <dbReference type="EMBL" id="TWT98676.1"/>
    </source>
</evidence>